<sequence>MNMPSSPLTPTAPLEGASPIPVPKPARQLIRLSSPERQRLSSLNLTPDSETEPPPKPPRSCSALARQALEASFVGWGVPTQSSEVLMAMEKEEERGSSSSSEEEEEEEEDVALDSDMEQALLTWAKKSGTMDKYPTWKRTLLRHAREAEMKRFCKAQAIQRRLNEIEAALRELEAEGMKLELALRNQSSSPEQQKALWLEQLLHLVQKKNSLVAEEAELNITVQELSLQEKQLQLDQELRSYMNRSETQKTVADQQAEDQILRELVNVVNQRDALIRFQEERRLSELASGPGA</sequence>
<feature type="domain" description="BMERB" evidence="4">
    <location>
        <begin position="146"/>
        <end position="293"/>
    </location>
</feature>
<dbReference type="PROSITE" id="PS51848">
    <property type="entry name" value="BMERB"/>
    <property type="match status" value="1"/>
</dbReference>
<proteinExistence type="predicted"/>
<keyword evidence="1" id="KW-0862">Zinc</keyword>
<feature type="coiled-coil region" evidence="2">
    <location>
        <begin position="156"/>
        <end position="183"/>
    </location>
</feature>
<evidence type="ECO:0000313" key="6">
    <source>
        <dbReference type="Proteomes" id="UP000664940"/>
    </source>
</evidence>
<feature type="region of interest" description="Disordered" evidence="3">
    <location>
        <begin position="1"/>
        <end position="62"/>
    </location>
</feature>
<evidence type="ECO:0000256" key="2">
    <source>
        <dbReference type="SAM" id="Coils"/>
    </source>
</evidence>
<evidence type="ECO:0000313" key="5">
    <source>
        <dbReference type="EMBL" id="KAF6115026.1"/>
    </source>
</evidence>
<feature type="compositionally biased region" description="Acidic residues" evidence="3">
    <location>
        <begin position="101"/>
        <end position="114"/>
    </location>
</feature>
<organism evidence="5 6">
    <name type="scientific">Phyllostomus discolor</name>
    <name type="common">pale spear-nosed bat</name>
    <dbReference type="NCBI Taxonomy" id="89673"/>
    <lineage>
        <taxon>Eukaryota</taxon>
        <taxon>Metazoa</taxon>
        <taxon>Chordata</taxon>
        <taxon>Craniata</taxon>
        <taxon>Vertebrata</taxon>
        <taxon>Euteleostomi</taxon>
        <taxon>Mammalia</taxon>
        <taxon>Eutheria</taxon>
        <taxon>Laurasiatheria</taxon>
        <taxon>Chiroptera</taxon>
        <taxon>Yangochiroptera</taxon>
        <taxon>Phyllostomidae</taxon>
        <taxon>Phyllostominae</taxon>
        <taxon>Phyllostomus</taxon>
    </lineage>
</organism>
<keyword evidence="1" id="KW-0440">LIM domain</keyword>
<reference evidence="5 6" key="1">
    <citation type="journal article" date="2020" name="Nature">
        <title>Six reference-quality genomes reveal evolution of bat adaptations.</title>
        <authorList>
            <person name="Jebb D."/>
            <person name="Huang Z."/>
            <person name="Pippel M."/>
            <person name="Hughes G.M."/>
            <person name="Lavrichenko K."/>
            <person name="Devanna P."/>
            <person name="Winkler S."/>
            <person name="Jermiin L.S."/>
            <person name="Skirmuntt E.C."/>
            <person name="Katzourakis A."/>
            <person name="Burkitt-Gray L."/>
            <person name="Ray D.A."/>
            <person name="Sullivan K.A.M."/>
            <person name="Roscito J.G."/>
            <person name="Kirilenko B.M."/>
            <person name="Davalos L.M."/>
            <person name="Corthals A.P."/>
            <person name="Power M.L."/>
            <person name="Jones G."/>
            <person name="Ransome R.D."/>
            <person name="Dechmann D.K.N."/>
            <person name="Locatelli A.G."/>
            <person name="Puechmaille S.J."/>
            <person name="Fedrigo O."/>
            <person name="Jarvis E.D."/>
            <person name="Hiller M."/>
            <person name="Vernes S.C."/>
            <person name="Myers E.W."/>
            <person name="Teeling E.C."/>
        </authorList>
    </citation>
    <scope>NUCLEOTIDE SEQUENCE [LARGE SCALE GENOMIC DNA]</scope>
    <source>
        <strain evidence="5">Bat1K_MPI-CBG_1</strain>
    </source>
</reference>
<dbReference type="EMBL" id="JABVXQ010000004">
    <property type="protein sequence ID" value="KAF6115026.1"/>
    <property type="molecule type" value="Genomic_DNA"/>
</dbReference>
<dbReference type="Proteomes" id="UP000664940">
    <property type="component" value="Unassembled WGS sequence"/>
</dbReference>
<comment type="caution">
    <text evidence="5">The sequence shown here is derived from an EMBL/GenBank/DDBJ whole genome shotgun (WGS) entry which is preliminary data.</text>
</comment>
<gene>
    <name evidence="5" type="ORF">HJG60_012979</name>
</gene>
<keyword evidence="5" id="KW-0503">Monooxygenase</keyword>
<dbReference type="PANTHER" id="PTHR24206">
    <property type="entry name" value="OS06G0237300 PROTEIN"/>
    <property type="match status" value="1"/>
</dbReference>
<dbReference type="InterPro" id="IPR022735">
    <property type="entry name" value="bMERB_dom"/>
</dbReference>
<evidence type="ECO:0000259" key="4">
    <source>
        <dbReference type="PROSITE" id="PS51848"/>
    </source>
</evidence>
<dbReference type="Pfam" id="PF12130">
    <property type="entry name" value="bMERB_dom"/>
    <property type="match status" value="1"/>
</dbReference>
<dbReference type="GO" id="GO:0004497">
    <property type="term" value="F:monooxygenase activity"/>
    <property type="evidence" value="ECO:0007669"/>
    <property type="project" value="UniProtKB-KW"/>
</dbReference>
<keyword evidence="5" id="KW-0560">Oxidoreductase</keyword>
<dbReference type="SMART" id="SM01203">
    <property type="entry name" value="DUF3585"/>
    <property type="match status" value="1"/>
</dbReference>
<evidence type="ECO:0000256" key="1">
    <source>
        <dbReference type="ARBA" id="ARBA00023038"/>
    </source>
</evidence>
<name>A0A834EFK0_9CHIR</name>
<keyword evidence="2" id="KW-0175">Coiled coil</keyword>
<feature type="region of interest" description="Disordered" evidence="3">
    <location>
        <begin position="89"/>
        <end position="114"/>
    </location>
</feature>
<dbReference type="AlphaFoldDB" id="A0A834EFK0"/>
<evidence type="ECO:0000256" key="3">
    <source>
        <dbReference type="SAM" id="MobiDB-lite"/>
    </source>
</evidence>
<accession>A0A834EFK0</accession>
<protein>
    <submittedName>
        <fullName evidence="5">Microtubule associated monooxygenase, calponin and LIM domain containing 1</fullName>
    </submittedName>
</protein>
<keyword evidence="1" id="KW-0479">Metal-binding</keyword>